<keyword evidence="1" id="KW-0812">Transmembrane</keyword>
<dbReference type="GeneID" id="58788614"/>
<protein>
    <submittedName>
        <fullName evidence="2">Uncharacterized protein</fullName>
    </submittedName>
</protein>
<dbReference type="AlphaFoldDB" id="D2RE86"/>
<organism evidence="2 3">
    <name type="scientific">Archaeoglobus profundus (strain DSM 5631 / JCM 9629 / NBRC 100127 / Av18)</name>
    <dbReference type="NCBI Taxonomy" id="572546"/>
    <lineage>
        <taxon>Archaea</taxon>
        <taxon>Methanobacteriati</taxon>
        <taxon>Methanobacteriota</taxon>
        <taxon>Archaeoglobi</taxon>
        <taxon>Archaeoglobales</taxon>
        <taxon>Archaeoglobaceae</taxon>
        <taxon>Archaeoglobus</taxon>
    </lineage>
</organism>
<sequence>MDMMDVSLTALTVFSAVMLVYEWMSLYNNVDYGVMFFAGLLAGTLSALIIKGRS</sequence>
<keyword evidence="3" id="KW-1185">Reference proteome</keyword>
<gene>
    <name evidence="2" type="ordered locus">Arcpr_1381</name>
</gene>
<dbReference type="EMBL" id="CP001857">
    <property type="protein sequence ID" value="ADB58430.1"/>
    <property type="molecule type" value="Genomic_DNA"/>
</dbReference>
<dbReference type="KEGG" id="apo:Arcpr_1381"/>
<proteinExistence type="predicted"/>
<dbReference type="PaxDb" id="572546-Arcpr_1381"/>
<feature type="transmembrane region" description="Helical" evidence="1">
    <location>
        <begin position="32"/>
        <end position="50"/>
    </location>
</feature>
<reference evidence="2 3" key="1">
    <citation type="journal article" date="2010" name="Stand. Genomic Sci.">
        <title>Complete genome sequence of Archaeoglobus profundus type strain (AV18).</title>
        <authorList>
            <person name="von Jan M."/>
            <person name="Lapidus A."/>
            <person name="Del Rio T.G."/>
            <person name="Copeland A."/>
            <person name="Tice H."/>
            <person name="Cheng J.F."/>
            <person name="Lucas S."/>
            <person name="Chen F."/>
            <person name="Nolan M."/>
            <person name="Goodwin L."/>
            <person name="Han C."/>
            <person name="Pitluck S."/>
            <person name="Liolios K."/>
            <person name="Ivanova N."/>
            <person name="Mavromatis K."/>
            <person name="Ovchinnikova G."/>
            <person name="Chertkov O."/>
            <person name="Pati A."/>
            <person name="Chen A."/>
            <person name="Palaniappan K."/>
            <person name="Land M."/>
            <person name="Hauser L."/>
            <person name="Chang Y.J."/>
            <person name="Jeffries C.D."/>
            <person name="Saunders E."/>
            <person name="Brettin T."/>
            <person name="Detter J.C."/>
            <person name="Chain P."/>
            <person name="Eichinger K."/>
            <person name="Huber H."/>
            <person name="Spring S."/>
            <person name="Rohde M."/>
            <person name="Goker M."/>
            <person name="Wirth R."/>
            <person name="Woyke T."/>
            <person name="Bristow J."/>
            <person name="Eisen J.A."/>
            <person name="Markowitz V."/>
            <person name="Hugenholtz P."/>
            <person name="Kyrpides N.C."/>
            <person name="Klenk H.P."/>
        </authorList>
    </citation>
    <scope>NUCLEOTIDE SEQUENCE [LARGE SCALE GENOMIC DNA]</scope>
    <source>
        <strain evidence="3">DSM 5631 / JCM 9629 / NBRC 100127 / Av18</strain>
    </source>
</reference>
<dbReference type="HOGENOM" id="CLU_3057082_0_0_2"/>
<dbReference type="Proteomes" id="UP000001901">
    <property type="component" value="Chromosome"/>
</dbReference>
<evidence type="ECO:0000313" key="3">
    <source>
        <dbReference type="Proteomes" id="UP000001901"/>
    </source>
</evidence>
<name>D2RE86_ARCPA</name>
<evidence type="ECO:0000256" key="1">
    <source>
        <dbReference type="SAM" id="Phobius"/>
    </source>
</evidence>
<accession>D2RE86</accession>
<dbReference type="OrthoDB" id="135023at2157"/>
<keyword evidence="1" id="KW-1133">Transmembrane helix</keyword>
<dbReference type="STRING" id="572546.Arcpr_1381"/>
<feature type="transmembrane region" description="Helical" evidence="1">
    <location>
        <begin position="7"/>
        <end position="26"/>
    </location>
</feature>
<keyword evidence="1" id="KW-0472">Membrane</keyword>
<evidence type="ECO:0000313" key="2">
    <source>
        <dbReference type="EMBL" id="ADB58430.1"/>
    </source>
</evidence>
<dbReference type="eggNOG" id="arCOG04995">
    <property type="taxonomic scope" value="Archaea"/>
</dbReference>
<dbReference type="RefSeq" id="WP_012940766.1">
    <property type="nucleotide sequence ID" value="NC_013741.1"/>
</dbReference>